<organism evidence="2 3">
    <name type="scientific">Vigna mungo</name>
    <name type="common">Black gram</name>
    <name type="synonym">Phaseolus mungo</name>
    <dbReference type="NCBI Taxonomy" id="3915"/>
    <lineage>
        <taxon>Eukaryota</taxon>
        <taxon>Viridiplantae</taxon>
        <taxon>Streptophyta</taxon>
        <taxon>Embryophyta</taxon>
        <taxon>Tracheophyta</taxon>
        <taxon>Spermatophyta</taxon>
        <taxon>Magnoliopsida</taxon>
        <taxon>eudicotyledons</taxon>
        <taxon>Gunneridae</taxon>
        <taxon>Pentapetalae</taxon>
        <taxon>rosids</taxon>
        <taxon>fabids</taxon>
        <taxon>Fabales</taxon>
        <taxon>Fabaceae</taxon>
        <taxon>Papilionoideae</taxon>
        <taxon>50 kb inversion clade</taxon>
        <taxon>NPAAA clade</taxon>
        <taxon>indigoferoid/millettioid clade</taxon>
        <taxon>Phaseoleae</taxon>
        <taxon>Vigna</taxon>
    </lineage>
</organism>
<accession>A0AAQ3S5Q8</accession>
<evidence type="ECO:0000313" key="3">
    <source>
        <dbReference type="Proteomes" id="UP001374535"/>
    </source>
</evidence>
<feature type="region of interest" description="Disordered" evidence="1">
    <location>
        <begin position="14"/>
        <end position="42"/>
    </location>
</feature>
<protein>
    <submittedName>
        <fullName evidence="2">Uncharacterized protein</fullName>
    </submittedName>
</protein>
<proteinExistence type="predicted"/>
<name>A0AAQ3S5Q8_VIGMU</name>
<gene>
    <name evidence="2" type="ORF">V8G54_009693</name>
</gene>
<dbReference type="Proteomes" id="UP001374535">
    <property type="component" value="Chromosome 3"/>
</dbReference>
<dbReference type="EMBL" id="CP144698">
    <property type="protein sequence ID" value="WVZ16711.1"/>
    <property type="molecule type" value="Genomic_DNA"/>
</dbReference>
<evidence type="ECO:0000256" key="1">
    <source>
        <dbReference type="SAM" id="MobiDB-lite"/>
    </source>
</evidence>
<reference evidence="2 3" key="1">
    <citation type="journal article" date="2023" name="Life. Sci Alliance">
        <title>Evolutionary insights into 3D genome organization and epigenetic landscape of Vigna mungo.</title>
        <authorList>
            <person name="Junaid A."/>
            <person name="Singh B."/>
            <person name="Bhatia S."/>
        </authorList>
    </citation>
    <scope>NUCLEOTIDE SEQUENCE [LARGE SCALE GENOMIC DNA]</scope>
    <source>
        <strain evidence="2">Urdbean</strain>
    </source>
</reference>
<keyword evidence="3" id="KW-1185">Reference proteome</keyword>
<sequence length="110" mass="12754">MSYMFQSESLLEMLKRRGKGPPKKGQGRRAAKRINAPPHPSTPTKIRFLLVLVPSNYAIVVVEGGPLVVPSRRKWEIEERGRWRLGKEEEENKRGREKVRVWVGVWYGTE</sequence>
<evidence type="ECO:0000313" key="2">
    <source>
        <dbReference type="EMBL" id="WVZ16711.1"/>
    </source>
</evidence>
<feature type="compositionally biased region" description="Basic residues" evidence="1">
    <location>
        <begin position="16"/>
        <end position="32"/>
    </location>
</feature>
<dbReference type="AlphaFoldDB" id="A0AAQ3S5Q8"/>